<name>A0A328BNE9_9CAUL</name>
<evidence type="ECO:0000313" key="4">
    <source>
        <dbReference type="EMBL" id="RAK66528.1"/>
    </source>
</evidence>
<evidence type="ECO:0008006" key="6">
    <source>
        <dbReference type="Google" id="ProtNLM"/>
    </source>
</evidence>
<dbReference type="Proteomes" id="UP000249524">
    <property type="component" value="Unassembled WGS sequence"/>
</dbReference>
<reference evidence="4 5" key="1">
    <citation type="submission" date="2018-05" db="EMBL/GenBank/DDBJ databases">
        <authorList>
            <person name="Lanie J.A."/>
            <person name="Ng W.-L."/>
            <person name="Kazmierczak K.M."/>
            <person name="Andrzejewski T.M."/>
            <person name="Davidsen T.M."/>
            <person name="Wayne K.J."/>
            <person name="Tettelin H."/>
            <person name="Glass J.I."/>
            <person name="Rusch D."/>
            <person name="Podicherti R."/>
            <person name="Tsui H.-C.T."/>
            <person name="Winkler M.E."/>
        </authorList>
    </citation>
    <scope>NUCLEOTIDE SEQUENCE [LARGE SCALE GENOMIC DNA]</scope>
    <source>
        <strain evidence="4 5">BUT-10</strain>
    </source>
</reference>
<evidence type="ECO:0000313" key="5">
    <source>
        <dbReference type="Proteomes" id="UP000249524"/>
    </source>
</evidence>
<dbReference type="InterPro" id="IPR036942">
    <property type="entry name" value="Beta-barrel_TonB_sf"/>
</dbReference>
<keyword evidence="3" id="KW-0998">Cell outer membrane</keyword>
<comment type="caution">
    <text evidence="4">The sequence shown here is derived from an EMBL/GenBank/DDBJ whole genome shotgun (WGS) entry which is preliminary data.</text>
</comment>
<comment type="subcellular location">
    <subcellularLocation>
        <location evidence="1">Cell outer membrane</location>
    </subcellularLocation>
</comment>
<protein>
    <recommendedName>
        <fullName evidence="6">Porin</fullName>
    </recommendedName>
</protein>
<accession>A0A328BNE9</accession>
<evidence type="ECO:0000256" key="2">
    <source>
        <dbReference type="ARBA" id="ARBA00023136"/>
    </source>
</evidence>
<dbReference type="AlphaFoldDB" id="A0A328BNE9"/>
<dbReference type="OrthoDB" id="7509111at2"/>
<sequence length="404" mass="43629">MRLRPLALGAFVCACAGGEAIAQQPPGVGSERQIHGFVSVTGTYDSNFARSNKATAAARAVKPREYLLAPKAGLNVVQPFGRQVVYLNGSAGYDFHRENSQLDRRRYDVQGGYVTSLGMCQLSAVETFRAAQSDLADLDGVNTRNELRAIGTSLSTSCGRPTGIAVSGSVSRLDAKNSAALQKPADSTLESLSLQVGYSNENLGRFSLVYSYADTEMPNRITPGRPVGDGFWSETYALSVERDLGSRLTLSAQGGRTRLKREFAPPGVPQEIKTTTYSGQAAYRIGSRMSVNLSGERTIKPAQRAGKLYDVTTGAQVSGQYQLGTRYTLSAGYSIRDVDSNADTLSARPVITNSRNNSVFGSVRYQQSELASLVLDVRYEERDTDLPEFNYSAMRVGITAQVGF</sequence>
<dbReference type="EMBL" id="QFYS01000003">
    <property type="protein sequence ID" value="RAK66528.1"/>
    <property type="molecule type" value="Genomic_DNA"/>
</dbReference>
<dbReference type="PROSITE" id="PS51257">
    <property type="entry name" value="PROKAR_LIPOPROTEIN"/>
    <property type="match status" value="1"/>
</dbReference>
<dbReference type="RefSeq" id="WP_111275836.1">
    <property type="nucleotide sequence ID" value="NZ_QFYS01000003.1"/>
</dbReference>
<proteinExistence type="predicted"/>
<keyword evidence="5" id="KW-1185">Reference proteome</keyword>
<organism evidence="4 5">
    <name type="scientific">Phenylobacterium kunshanense</name>
    <dbReference type="NCBI Taxonomy" id="1445034"/>
    <lineage>
        <taxon>Bacteria</taxon>
        <taxon>Pseudomonadati</taxon>
        <taxon>Pseudomonadota</taxon>
        <taxon>Alphaproteobacteria</taxon>
        <taxon>Caulobacterales</taxon>
        <taxon>Caulobacteraceae</taxon>
        <taxon>Phenylobacterium</taxon>
    </lineage>
</organism>
<dbReference type="GO" id="GO:0009279">
    <property type="term" value="C:cell outer membrane"/>
    <property type="evidence" value="ECO:0007669"/>
    <property type="project" value="UniProtKB-SubCell"/>
</dbReference>
<evidence type="ECO:0000256" key="1">
    <source>
        <dbReference type="ARBA" id="ARBA00004442"/>
    </source>
</evidence>
<dbReference type="Gene3D" id="2.40.170.20">
    <property type="entry name" value="TonB-dependent receptor, beta-barrel domain"/>
    <property type="match status" value="1"/>
</dbReference>
<keyword evidence="2" id="KW-0472">Membrane</keyword>
<evidence type="ECO:0000256" key="3">
    <source>
        <dbReference type="ARBA" id="ARBA00023237"/>
    </source>
</evidence>
<dbReference type="SUPFAM" id="SSF56935">
    <property type="entry name" value="Porins"/>
    <property type="match status" value="1"/>
</dbReference>
<gene>
    <name evidence="4" type="ORF">DJ019_09825</name>
</gene>